<evidence type="ECO:0000256" key="3">
    <source>
        <dbReference type="ARBA" id="ARBA00022729"/>
    </source>
</evidence>
<feature type="domain" description="Peptidase A1" evidence="11">
    <location>
        <begin position="93"/>
        <end position="441"/>
    </location>
</feature>
<dbReference type="InterPro" id="IPR001969">
    <property type="entry name" value="Aspartic_peptidase_AS"/>
</dbReference>
<dbReference type="InterPro" id="IPR032861">
    <property type="entry name" value="TAXi_N"/>
</dbReference>
<dbReference type="PROSITE" id="PS51767">
    <property type="entry name" value="PEPTIDASE_A1"/>
    <property type="match status" value="1"/>
</dbReference>
<feature type="chain" id="PRO_5041266469" description="nepenthesin" evidence="10">
    <location>
        <begin position="25"/>
        <end position="448"/>
    </location>
</feature>
<dbReference type="SUPFAM" id="SSF50630">
    <property type="entry name" value="Acid proteases"/>
    <property type="match status" value="1"/>
</dbReference>
<comment type="catalytic activity">
    <reaction evidence="7">
        <text>Similar to pepsin, but also cleaves on either side of Asp and at Lys-|-Arg.</text>
        <dbReference type="EC" id="3.4.23.12"/>
    </reaction>
</comment>
<dbReference type="EC" id="3.4.23.12" evidence="9"/>
<evidence type="ECO:0000256" key="7">
    <source>
        <dbReference type="ARBA" id="ARBA00051299"/>
    </source>
</evidence>
<dbReference type="GO" id="GO:0004190">
    <property type="term" value="F:aspartic-type endopeptidase activity"/>
    <property type="evidence" value="ECO:0007669"/>
    <property type="project" value="UniProtKB-KW"/>
</dbReference>
<dbReference type="EMBL" id="JAHRHJ020003813">
    <property type="protein sequence ID" value="KAH9288581.1"/>
    <property type="molecule type" value="Genomic_DNA"/>
</dbReference>
<comment type="caution">
    <text evidence="12">The sequence shown here is derived from an EMBL/GenBank/DDBJ whole genome shotgun (WGS) entry which is preliminary data.</text>
</comment>
<comment type="function">
    <text evidence="8">Extracellular proteinase found in the pitcher fluid of carnivorous plants. Digest prey for nitrogen uptake.</text>
</comment>
<dbReference type="InterPro" id="IPR034161">
    <property type="entry name" value="Pepsin-like_plant"/>
</dbReference>
<evidence type="ECO:0000256" key="10">
    <source>
        <dbReference type="SAM" id="SignalP"/>
    </source>
</evidence>
<evidence type="ECO:0000256" key="2">
    <source>
        <dbReference type="ARBA" id="ARBA00022670"/>
    </source>
</evidence>
<dbReference type="InterPro" id="IPR033121">
    <property type="entry name" value="PEPTIDASE_A1"/>
</dbReference>
<dbReference type="GO" id="GO:0005576">
    <property type="term" value="C:extracellular region"/>
    <property type="evidence" value="ECO:0007669"/>
    <property type="project" value="TreeGrafter"/>
</dbReference>
<dbReference type="FunFam" id="2.40.70.10:FF:000033">
    <property type="entry name" value="Aspartyl protease family protein"/>
    <property type="match status" value="1"/>
</dbReference>
<dbReference type="AlphaFoldDB" id="A0AA38F460"/>
<dbReference type="FunFam" id="2.40.70.10:FF:000016">
    <property type="entry name" value="Probable aspartic protease At2g35615"/>
    <property type="match status" value="1"/>
</dbReference>
<dbReference type="GO" id="GO:0006508">
    <property type="term" value="P:proteolysis"/>
    <property type="evidence" value="ECO:0007669"/>
    <property type="project" value="UniProtKB-KW"/>
</dbReference>
<keyword evidence="2" id="KW-0645">Protease</keyword>
<dbReference type="InterPro" id="IPR051708">
    <property type="entry name" value="Plant_Aspart_Prot_A1"/>
</dbReference>
<dbReference type="Gene3D" id="2.40.70.10">
    <property type="entry name" value="Acid Proteases"/>
    <property type="match status" value="2"/>
</dbReference>
<gene>
    <name evidence="12" type="ORF">KI387_032698</name>
</gene>
<dbReference type="Pfam" id="PF14543">
    <property type="entry name" value="TAXi_N"/>
    <property type="match status" value="1"/>
</dbReference>
<protein>
    <recommendedName>
        <fullName evidence="9">nepenthesin</fullName>
        <ecNumber evidence="9">3.4.23.12</ecNumber>
    </recommendedName>
</protein>
<evidence type="ECO:0000256" key="4">
    <source>
        <dbReference type="ARBA" id="ARBA00022750"/>
    </source>
</evidence>
<evidence type="ECO:0000256" key="1">
    <source>
        <dbReference type="ARBA" id="ARBA00007447"/>
    </source>
</evidence>
<keyword evidence="3 10" id="KW-0732">Signal</keyword>
<keyword evidence="6" id="KW-0325">Glycoprotein</keyword>
<evidence type="ECO:0000313" key="13">
    <source>
        <dbReference type="Proteomes" id="UP000824469"/>
    </source>
</evidence>
<evidence type="ECO:0000259" key="11">
    <source>
        <dbReference type="PROSITE" id="PS51767"/>
    </source>
</evidence>
<keyword evidence="13" id="KW-1185">Reference proteome</keyword>
<dbReference type="PANTHER" id="PTHR47967:SF128">
    <property type="entry name" value="ASPARTIC PROTEINASE CDR1-LIKE"/>
    <property type="match status" value="1"/>
</dbReference>
<feature type="signal peptide" evidence="10">
    <location>
        <begin position="1"/>
        <end position="24"/>
    </location>
</feature>
<evidence type="ECO:0000313" key="12">
    <source>
        <dbReference type="EMBL" id="KAH9288581.1"/>
    </source>
</evidence>
<dbReference type="InterPro" id="IPR021109">
    <property type="entry name" value="Peptidase_aspartic_dom_sf"/>
</dbReference>
<keyword evidence="4" id="KW-0064">Aspartyl protease</keyword>
<evidence type="ECO:0000256" key="9">
    <source>
        <dbReference type="ARBA" id="ARBA00067063"/>
    </source>
</evidence>
<name>A0AA38F460_TAXCH</name>
<dbReference type="OMA" id="QMALINC"/>
<organism evidence="12 13">
    <name type="scientific">Taxus chinensis</name>
    <name type="common">Chinese yew</name>
    <name type="synonym">Taxus wallichiana var. chinensis</name>
    <dbReference type="NCBI Taxonomy" id="29808"/>
    <lineage>
        <taxon>Eukaryota</taxon>
        <taxon>Viridiplantae</taxon>
        <taxon>Streptophyta</taxon>
        <taxon>Embryophyta</taxon>
        <taxon>Tracheophyta</taxon>
        <taxon>Spermatophyta</taxon>
        <taxon>Pinopsida</taxon>
        <taxon>Pinidae</taxon>
        <taxon>Conifers II</taxon>
        <taxon>Cupressales</taxon>
        <taxon>Taxaceae</taxon>
        <taxon>Taxus</taxon>
    </lineage>
</organism>
<sequence>MGYKVVVVVFVVLLCSLSNKMSNADEEDGSVKALRANMKRLHPQQPLRGAVHRSITRLKTIQTSIASAIKAPFPASPFKGGIEAPVNVGEGEFVATISIGTPPIKMAGSVDTGSDLIWTQCKPCANCFSQPDPIFDPSKSTTYAKLPCPSSLCSSLPNPTCSPDCQYLYQYMDGSNTSGVLSSDTLTMLDTSGGEESIPGVAFGCSHDTRGQGFNQTDGLIGLGRGDLSLISQLSSASVVESKFSYCLINASAETSPLLLGTAAGTLGEGAKSTPILTNSVIDDQSFYYLSVEGMSVGNSRANISERTFDIKGDGNGGFVIDSGTTYTMLPRAAFTAVAQLLDSAIGLPRAQDSDFSLCYQLPSSGSSSTDKLTVPDITFHFGGCADYVVRGEYSFETVPDTNLLCFLMLESSSGLSIFGNFQQQNYHILYDNFKHMLSFAPAVCASL</sequence>
<reference evidence="12 13" key="1">
    <citation type="journal article" date="2021" name="Nat. Plants">
        <title>The Taxus genome provides insights into paclitaxel biosynthesis.</title>
        <authorList>
            <person name="Xiong X."/>
            <person name="Gou J."/>
            <person name="Liao Q."/>
            <person name="Li Y."/>
            <person name="Zhou Q."/>
            <person name="Bi G."/>
            <person name="Li C."/>
            <person name="Du R."/>
            <person name="Wang X."/>
            <person name="Sun T."/>
            <person name="Guo L."/>
            <person name="Liang H."/>
            <person name="Lu P."/>
            <person name="Wu Y."/>
            <person name="Zhang Z."/>
            <person name="Ro D.K."/>
            <person name="Shang Y."/>
            <person name="Huang S."/>
            <person name="Yan J."/>
        </authorList>
    </citation>
    <scope>NUCLEOTIDE SEQUENCE [LARGE SCALE GENOMIC DNA]</scope>
    <source>
        <strain evidence="12">Ta-2019</strain>
    </source>
</reference>
<comment type="similarity">
    <text evidence="1">Belongs to the peptidase A1 family.</text>
</comment>
<proteinExistence type="inferred from homology"/>
<dbReference type="Proteomes" id="UP000824469">
    <property type="component" value="Unassembled WGS sequence"/>
</dbReference>
<evidence type="ECO:0000256" key="5">
    <source>
        <dbReference type="ARBA" id="ARBA00022801"/>
    </source>
</evidence>
<accession>A0AA38F460</accession>
<dbReference type="InterPro" id="IPR032799">
    <property type="entry name" value="TAXi_C"/>
</dbReference>
<dbReference type="PROSITE" id="PS00141">
    <property type="entry name" value="ASP_PROTEASE"/>
    <property type="match status" value="1"/>
</dbReference>
<dbReference type="CDD" id="cd05476">
    <property type="entry name" value="pepsin_A_like_plant"/>
    <property type="match status" value="1"/>
</dbReference>
<evidence type="ECO:0000256" key="8">
    <source>
        <dbReference type="ARBA" id="ARBA00053221"/>
    </source>
</evidence>
<evidence type="ECO:0000256" key="6">
    <source>
        <dbReference type="ARBA" id="ARBA00023180"/>
    </source>
</evidence>
<dbReference type="Pfam" id="PF14541">
    <property type="entry name" value="TAXi_C"/>
    <property type="match status" value="1"/>
</dbReference>
<dbReference type="PANTHER" id="PTHR47967">
    <property type="entry name" value="OS07G0603500 PROTEIN-RELATED"/>
    <property type="match status" value="1"/>
</dbReference>
<keyword evidence="5" id="KW-0378">Hydrolase</keyword>